<dbReference type="Pfam" id="PF14950">
    <property type="entry name" value="DUF4502"/>
    <property type="match status" value="1"/>
</dbReference>
<sequence length="853" mass="94831">MPLFSKRKRNRRDMRCVMFPEDVRDTFIRRGTCETPKAVKSSWERCGDSFLDMPVMEKCNAARRTSRTVQQLAQTSASVRPAPGDEDPVHIAWTSSEDEESDEERQLQLPLAITKAAQRSRPEVSVSGRYRRFLSTGAETDELPTIDSESEHEDTSTSNEQISLVAAEISDYSSDSDGDPDPSRPDSPAGEPAEQPQRSISEWVRSAQALLQTPPRHADKPSKTPEGSGKKKRKFESGGFAERLNRLQCRQRSAISFWRHQPVSSINTGTEERPGVLVLHVQKVWEVCGMQAALCRRHPESETCVALFSRETSAQLSPSAGDTIHVHPPWQSLTVDGERHPIILNTHFSQKVLGMMKQDNSATCSKVLSLKEKTKPYPLTRCLWKREENFKSSQASIPNKQTHVDVGSVPKSLLEALDACGTSGSVCGPVEVLVQRIYFYSVAQFPHTSLLRHRTLSKCLSGTAEQQHVNRCCLLVQDTYGMFSEVEMQYGSSEEELKDFTEQLQGKVCLLQGLKVIQRLTRERCAELFSLIDSLWPPAVPLRVPGEGSCYQAVKASAAPSFCYRLAGHRDCVSTGHESPLYRPPFIQTLREILQDEPTSRRCCSFKCTLVYKREPDPEEKDLLLFVTDSSLQDEKSSGSISRTLPVYISSTFLLQTSVRQAVTALSHNFRPRLIFRDALIQQGKIIISRQSVVQLDSEPSENQDVSSPQCVALDQLSPETPPCSLCTVTGVVMDIDESSAFSWPVCGQCGGECLEALGDEQDVLSCAVCGVVDKPSRKMQLEVFLSCSSSSHWTVKVKLQQNSIMSLLNSTGHAEGYEVEAVLGKSVGPLSAFVRVVTRSSTLWMALEEITL</sequence>
<reference evidence="4 5" key="1">
    <citation type="submission" date="2021-06" db="EMBL/GenBank/DDBJ databases">
        <title>Chromosome-level genome assembly of the red-tail catfish (Hemibagrus wyckioides).</title>
        <authorList>
            <person name="Shao F."/>
        </authorList>
    </citation>
    <scope>NUCLEOTIDE SEQUENCE [LARGE SCALE GENOMIC DNA]</scope>
    <source>
        <strain evidence="4">EC202008001</strain>
        <tissue evidence="4">Blood</tissue>
    </source>
</reference>
<feature type="compositionally biased region" description="Acidic residues" evidence="1">
    <location>
        <begin position="139"/>
        <end position="152"/>
    </location>
</feature>
<comment type="caution">
    <text evidence="4">The sequence shown here is derived from an EMBL/GenBank/DDBJ whole genome shotgun (WGS) entry which is preliminary data.</text>
</comment>
<dbReference type="Pfam" id="PF14951">
    <property type="entry name" value="DUF4503"/>
    <property type="match status" value="1"/>
</dbReference>
<dbReference type="GO" id="GO:0000724">
    <property type="term" value="P:double-strand break repair via homologous recombination"/>
    <property type="evidence" value="ECO:0007669"/>
    <property type="project" value="TreeGrafter"/>
</dbReference>
<dbReference type="PANTHER" id="PTHR34347:SF1">
    <property type="entry name" value="DNA REPAIR-SCAFFOLDING PROTEIN"/>
    <property type="match status" value="1"/>
</dbReference>
<feature type="domain" description="DUF4503" evidence="3">
    <location>
        <begin position="477"/>
        <end position="853"/>
    </location>
</feature>
<accession>A0A9D3SUJ7</accession>
<keyword evidence="5" id="KW-1185">Reference proteome</keyword>
<dbReference type="Proteomes" id="UP000824219">
    <property type="component" value="Linkage Group LG01"/>
</dbReference>
<evidence type="ECO:0000313" key="4">
    <source>
        <dbReference type="EMBL" id="KAG7335510.1"/>
    </source>
</evidence>
<dbReference type="GO" id="GO:0070202">
    <property type="term" value="P:regulation of establishment of protein localization to chromosome"/>
    <property type="evidence" value="ECO:0007669"/>
    <property type="project" value="TreeGrafter"/>
</dbReference>
<evidence type="ECO:0000259" key="3">
    <source>
        <dbReference type="Pfam" id="PF14951"/>
    </source>
</evidence>
<dbReference type="InterPro" id="IPR053054">
    <property type="entry name" value="DNA_repair-scaffolding"/>
</dbReference>
<dbReference type="PANTHER" id="PTHR34347">
    <property type="entry name" value="DNA REPAIR-SCAFFOLDING PROTEIN SPIDR"/>
    <property type="match status" value="1"/>
</dbReference>
<feature type="region of interest" description="Disordered" evidence="1">
    <location>
        <begin position="135"/>
        <end position="159"/>
    </location>
</feature>
<proteinExistence type="predicted"/>
<gene>
    <name evidence="4" type="ORF">KOW79_000203</name>
</gene>
<dbReference type="GO" id="GO:0000228">
    <property type="term" value="C:nuclear chromosome"/>
    <property type="evidence" value="ECO:0007669"/>
    <property type="project" value="TreeGrafter"/>
</dbReference>
<feature type="region of interest" description="Disordered" evidence="1">
    <location>
        <begin position="211"/>
        <end position="237"/>
    </location>
</feature>
<feature type="region of interest" description="Disordered" evidence="1">
    <location>
        <begin position="171"/>
        <end position="199"/>
    </location>
</feature>
<evidence type="ECO:0000313" key="5">
    <source>
        <dbReference type="Proteomes" id="UP000824219"/>
    </source>
</evidence>
<dbReference type="GO" id="GO:0005654">
    <property type="term" value="C:nucleoplasm"/>
    <property type="evidence" value="ECO:0007669"/>
    <property type="project" value="TreeGrafter"/>
</dbReference>
<evidence type="ECO:0008006" key="6">
    <source>
        <dbReference type="Google" id="ProtNLM"/>
    </source>
</evidence>
<feature type="domain" description="DUF4502" evidence="2">
    <location>
        <begin position="160"/>
        <end position="333"/>
    </location>
</feature>
<organism evidence="4 5">
    <name type="scientific">Hemibagrus wyckioides</name>
    <dbReference type="NCBI Taxonomy" id="337641"/>
    <lineage>
        <taxon>Eukaryota</taxon>
        <taxon>Metazoa</taxon>
        <taxon>Chordata</taxon>
        <taxon>Craniata</taxon>
        <taxon>Vertebrata</taxon>
        <taxon>Euteleostomi</taxon>
        <taxon>Actinopterygii</taxon>
        <taxon>Neopterygii</taxon>
        <taxon>Teleostei</taxon>
        <taxon>Ostariophysi</taxon>
        <taxon>Siluriformes</taxon>
        <taxon>Bagridae</taxon>
        <taxon>Hemibagrus</taxon>
    </lineage>
</organism>
<evidence type="ECO:0000259" key="2">
    <source>
        <dbReference type="Pfam" id="PF14950"/>
    </source>
</evidence>
<dbReference type="InterPro" id="IPR028032">
    <property type="entry name" value="DUF4503"/>
</dbReference>
<dbReference type="OrthoDB" id="1914453at2759"/>
<dbReference type="EMBL" id="JAHKSW010000001">
    <property type="protein sequence ID" value="KAG7335510.1"/>
    <property type="molecule type" value="Genomic_DNA"/>
</dbReference>
<protein>
    <recommendedName>
        <fullName evidence="6">DNA repair-scaffolding protein</fullName>
    </recommendedName>
</protein>
<evidence type="ECO:0000256" key="1">
    <source>
        <dbReference type="SAM" id="MobiDB-lite"/>
    </source>
</evidence>
<dbReference type="AlphaFoldDB" id="A0A9D3SUJ7"/>
<name>A0A9D3SUJ7_9TELE</name>
<dbReference type="InterPro" id="IPR028026">
    <property type="entry name" value="DUF4502"/>
</dbReference>